<organism evidence="1 2">
    <name type="scientific">Sphingobacterium daejeonense</name>
    <dbReference type="NCBI Taxonomy" id="371142"/>
    <lineage>
        <taxon>Bacteria</taxon>
        <taxon>Pseudomonadati</taxon>
        <taxon>Bacteroidota</taxon>
        <taxon>Sphingobacteriia</taxon>
        <taxon>Sphingobacteriales</taxon>
        <taxon>Sphingobacteriaceae</taxon>
        <taxon>Sphingobacterium</taxon>
    </lineage>
</organism>
<dbReference type="RefSeq" id="WP_380897131.1">
    <property type="nucleotide sequence ID" value="NZ_JBHTKY010000019.1"/>
</dbReference>
<gene>
    <name evidence="1" type="ORF">ACFQ2C_12670</name>
</gene>
<proteinExistence type="predicted"/>
<name>A0ABW3RMP0_9SPHI</name>
<protein>
    <recommendedName>
        <fullName evidence="3">Lipid A biosynthesis lauroyl acyltransferase</fullName>
    </recommendedName>
</protein>
<evidence type="ECO:0008006" key="3">
    <source>
        <dbReference type="Google" id="ProtNLM"/>
    </source>
</evidence>
<evidence type="ECO:0000313" key="1">
    <source>
        <dbReference type="EMBL" id="MFD1166460.1"/>
    </source>
</evidence>
<sequence length="317" mass="35672">MDKKIREHYGSLPAESWEEFAHFSANLQHILGIPFSARHFQEYAACRAYARRQAGLDLRAGITVPFADRDLARLATGPPAMFASFHFGSYRSVPLRILALGRSVCVVLSRDVLAKYSRYYSALLADPGDPDGPAGLLLLEAEDPSLFFKLRRAARRGMHAFVYADGARGARAAGKEQGQLISVELLSGRLGAMSGYLDFAHMLDMGVHLLLDSALQPQLGFQGQEIRAMTLPWDSDRRRFAERSLGEIFRCFGRSLRQFPHLWEPLLYLHRQGVPTSALAGWKADERLVPLDPKMHWGLDRYTYRRYMVGDPAGFGW</sequence>
<comment type="caution">
    <text evidence="1">The sequence shown here is derived from an EMBL/GenBank/DDBJ whole genome shotgun (WGS) entry which is preliminary data.</text>
</comment>
<evidence type="ECO:0000313" key="2">
    <source>
        <dbReference type="Proteomes" id="UP001597205"/>
    </source>
</evidence>
<dbReference type="Proteomes" id="UP001597205">
    <property type="component" value="Unassembled WGS sequence"/>
</dbReference>
<reference evidence="2" key="1">
    <citation type="journal article" date="2019" name="Int. J. Syst. Evol. Microbiol.">
        <title>The Global Catalogue of Microorganisms (GCM) 10K type strain sequencing project: providing services to taxonomists for standard genome sequencing and annotation.</title>
        <authorList>
            <consortium name="The Broad Institute Genomics Platform"/>
            <consortium name="The Broad Institute Genome Sequencing Center for Infectious Disease"/>
            <person name="Wu L."/>
            <person name="Ma J."/>
        </authorList>
    </citation>
    <scope>NUCLEOTIDE SEQUENCE [LARGE SCALE GENOMIC DNA]</scope>
    <source>
        <strain evidence="2">CCUG 52468</strain>
    </source>
</reference>
<dbReference type="EMBL" id="JBHTKY010000019">
    <property type="protein sequence ID" value="MFD1166460.1"/>
    <property type="molecule type" value="Genomic_DNA"/>
</dbReference>
<keyword evidence="2" id="KW-1185">Reference proteome</keyword>
<accession>A0ABW3RMP0</accession>